<keyword evidence="3" id="KW-1185">Reference proteome</keyword>
<dbReference type="Gene3D" id="3.40.630.30">
    <property type="match status" value="1"/>
</dbReference>
<accession>A0A1N7J8W4</accession>
<dbReference type="GO" id="GO:0005840">
    <property type="term" value="C:ribosome"/>
    <property type="evidence" value="ECO:0007669"/>
    <property type="project" value="UniProtKB-KW"/>
</dbReference>
<dbReference type="SUPFAM" id="SSF55729">
    <property type="entry name" value="Acyl-CoA N-acyltransferases (Nat)"/>
    <property type="match status" value="1"/>
</dbReference>
<sequence>MFVKRAEDKHVEGISKVCREGCLDTYKNLRSQENIERNNRTFYNYERIRQELFEQQGWDGYYVAVENDEVVGAIGGGMTGKTSSEVYVLYLDPSRRGEGIGSKLLEELTSVQQRKGASEQWVSVQKGNYKGIPFYEARGFEYVEERPTYSNEGGEGYVSLRYKRRL</sequence>
<name>A0A1N7J8W4_9BACI</name>
<dbReference type="RefSeq" id="WP_234983141.1">
    <property type="nucleotide sequence ID" value="NZ_FTOC01000004.1"/>
</dbReference>
<reference evidence="3" key="1">
    <citation type="submission" date="2017-01" db="EMBL/GenBank/DDBJ databases">
        <authorList>
            <person name="Varghese N."/>
            <person name="Submissions S."/>
        </authorList>
    </citation>
    <scope>NUCLEOTIDE SEQUENCE [LARGE SCALE GENOMIC DNA]</scope>
    <source>
        <strain evidence="3">DSM 23127</strain>
    </source>
</reference>
<dbReference type="STRING" id="570947.SAMN05421687_104160"/>
<dbReference type="PROSITE" id="PS51186">
    <property type="entry name" value="GNAT"/>
    <property type="match status" value="1"/>
</dbReference>
<dbReference type="AlphaFoldDB" id="A0A1N7J8W4"/>
<evidence type="ECO:0000259" key="1">
    <source>
        <dbReference type="PROSITE" id="PS51186"/>
    </source>
</evidence>
<keyword evidence="2" id="KW-0689">Ribosomal protein</keyword>
<dbReference type="Pfam" id="PF00583">
    <property type="entry name" value="Acetyltransf_1"/>
    <property type="match status" value="1"/>
</dbReference>
<dbReference type="CDD" id="cd04301">
    <property type="entry name" value="NAT_SF"/>
    <property type="match status" value="1"/>
</dbReference>
<protein>
    <submittedName>
        <fullName evidence="2">Ribosomal protein S18 acetylase RimI</fullName>
    </submittedName>
</protein>
<evidence type="ECO:0000313" key="2">
    <source>
        <dbReference type="EMBL" id="SIS45744.1"/>
    </source>
</evidence>
<gene>
    <name evidence="2" type="ORF">SAMN05421687_104160</name>
</gene>
<keyword evidence="2" id="KW-0687">Ribonucleoprotein</keyword>
<dbReference type="InterPro" id="IPR000182">
    <property type="entry name" value="GNAT_dom"/>
</dbReference>
<organism evidence="2 3">
    <name type="scientific">Salimicrobium flavidum</name>
    <dbReference type="NCBI Taxonomy" id="570947"/>
    <lineage>
        <taxon>Bacteria</taxon>
        <taxon>Bacillati</taxon>
        <taxon>Bacillota</taxon>
        <taxon>Bacilli</taxon>
        <taxon>Bacillales</taxon>
        <taxon>Bacillaceae</taxon>
        <taxon>Salimicrobium</taxon>
    </lineage>
</organism>
<dbReference type="InterPro" id="IPR016181">
    <property type="entry name" value="Acyl_CoA_acyltransferase"/>
</dbReference>
<dbReference type="EMBL" id="FTOC01000004">
    <property type="protein sequence ID" value="SIS45744.1"/>
    <property type="molecule type" value="Genomic_DNA"/>
</dbReference>
<proteinExistence type="predicted"/>
<dbReference type="GO" id="GO:0016747">
    <property type="term" value="F:acyltransferase activity, transferring groups other than amino-acyl groups"/>
    <property type="evidence" value="ECO:0007669"/>
    <property type="project" value="InterPro"/>
</dbReference>
<feature type="domain" description="N-acetyltransferase" evidence="1">
    <location>
        <begin position="21"/>
        <end position="166"/>
    </location>
</feature>
<dbReference type="PANTHER" id="PTHR42919:SF35">
    <property type="entry name" value="N-ACETYLTRANSFERASE DOMAIN-CONTAINING PROTEIN"/>
    <property type="match status" value="1"/>
</dbReference>
<dbReference type="Proteomes" id="UP000187608">
    <property type="component" value="Unassembled WGS sequence"/>
</dbReference>
<dbReference type="InterPro" id="IPR051556">
    <property type="entry name" value="N-term/lysine_N-AcTrnsfr"/>
</dbReference>
<dbReference type="PANTHER" id="PTHR42919">
    <property type="entry name" value="N-ALPHA-ACETYLTRANSFERASE"/>
    <property type="match status" value="1"/>
</dbReference>
<evidence type="ECO:0000313" key="3">
    <source>
        <dbReference type="Proteomes" id="UP000187608"/>
    </source>
</evidence>